<accession>A0A2S8BF19</accession>
<sequence>MQRLADQRPPPNGTLAEWDALFDTLLGQLAALAGRVGEAIQAQLPTYRTLGRATLDDEIGFQLERVLRSARGDARR</sequence>
<protein>
    <submittedName>
        <fullName evidence="1">Uncharacterized protein</fullName>
    </submittedName>
</protein>
<evidence type="ECO:0000313" key="1">
    <source>
        <dbReference type="EMBL" id="PQM45228.1"/>
    </source>
</evidence>
<gene>
    <name evidence="1" type="ORF">C1Y40_04616</name>
</gene>
<dbReference type="EMBL" id="PPEA01000659">
    <property type="protein sequence ID" value="PQM45228.1"/>
    <property type="molecule type" value="Genomic_DNA"/>
</dbReference>
<reference evidence="1 2" key="1">
    <citation type="journal article" date="2017" name="Int. J. Syst. Evol. Microbiol.">
        <title>Mycobacterium talmoniae sp. nov., a slowly growing mycobacterium isolated from human respiratory samples.</title>
        <authorList>
            <person name="Davidson R.M."/>
            <person name="DeGroote M.A."/>
            <person name="Marola J.L."/>
            <person name="Buss S."/>
            <person name="Jones V."/>
            <person name="McNeil M.R."/>
            <person name="Freifeld A.G."/>
            <person name="Elaine Epperson L."/>
            <person name="Hasan N.A."/>
            <person name="Jackson M."/>
            <person name="Iwen P.C."/>
            <person name="Salfinger M."/>
            <person name="Strong M."/>
        </authorList>
    </citation>
    <scope>NUCLEOTIDE SEQUENCE [LARGE SCALE GENOMIC DNA]</scope>
    <source>
        <strain evidence="1 2">ATCC BAA-2683</strain>
    </source>
</reference>
<evidence type="ECO:0000313" key="2">
    <source>
        <dbReference type="Proteomes" id="UP000238296"/>
    </source>
</evidence>
<proteinExistence type="predicted"/>
<dbReference type="AlphaFoldDB" id="A0A2S8BF19"/>
<organism evidence="1 2">
    <name type="scientific">Mycobacterium talmoniae</name>
    <dbReference type="NCBI Taxonomy" id="1858794"/>
    <lineage>
        <taxon>Bacteria</taxon>
        <taxon>Bacillati</taxon>
        <taxon>Actinomycetota</taxon>
        <taxon>Actinomycetes</taxon>
        <taxon>Mycobacteriales</taxon>
        <taxon>Mycobacteriaceae</taxon>
        <taxon>Mycobacterium</taxon>
    </lineage>
</organism>
<comment type="caution">
    <text evidence="1">The sequence shown here is derived from an EMBL/GenBank/DDBJ whole genome shotgun (WGS) entry which is preliminary data.</text>
</comment>
<dbReference type="Proteomes" id="UP000238296">
    <property type="component" value="Unassembled WGS sequence"/>
</dbReference>
<name>A0A2S8BF19_9MYCO</name>